<organism evidence="5 6">
    <name type="scientific">Hucho hucho</name>
    <name type="common">huchen</name>
    <dbReference type="NCBI Taxonomy" id="62062"/>
    <lineage>
        <taxon>Eukaryota</taxon>
        <taxon>Metazoa</taxon>
        <taxon>Chordata</taxon>
        <taxon>Craniata</taxon>
        <taxon>Vertebrata</taxon>
        <taxon>Euteleostomi</taxon>
        <taxon>Actinopterygii</taxon>
        <taxon>Neopterygii</taxon>
        <taxon>Teleostei</taxon>
        <taxon>Protacanthopterygii</taxon>
        <taxon>Salmoniformes</taxon>
        <taxon>Salmonidae</taxon>
        <taxon>Salmoninae</taxon>
        <taxon>Hucho</taxon>
    </lineage>
</organism>
<evidence type="ECO:0000313" key="6">
    <source>
        <dbReference type="Proteomes" id="UP000314982"/>
    </source>
</evidence>
<dbReference type="Pfam" id="PF00078">
    <property type="entry name" value="RVT_1"/>
    <property type="match status" value="1"/>
</dbReference>
<reference evidence="5" key="3">
    <citation type="submission" date="2025-09" db="UniProtKB">
        <authorList>
            <consortium name="Ensembl"/>
        </authorList>
    </citation>
    <scope>IDENTIFICATION</scope>
</reference>
<evidence type="ECO:0000256" key="2">
    <source>
        <dbReference type="ARBA" id="ARBA00012180"/>
    </source>
</evidence>
<dbReference type="InterPro" id="IPR050951">
    <property type="entry name" value="Retrovirus_Pol_polyprotein"/>
</dbReference>
<name>A0A4W5KZU8_9TELE</name>
<evidence type="ECO:0000256" key="1">
    <source>
        <dbReference type="ARBA" id="ARBA00010879"/>
    </source>
</evidence>
<sequence length="588" mass="67593">MLREESAVFAKDDMDIGCIENLRMEITLTDNIPVAKRYNGMPRPLYAEVKSHLQGLLNKNFIRKSTSSYASPLVCVRKKDGSLRLCVDYRGLNKKTVLDRHPIPRIQEILDGLGGNSWFTVLDQGKAYHQGFVGEESRKYTAFSTPWALYEWNRIPFGLSNSPSAFQRSMEESLEGIRDRICIPYLDDVLIFSQSFEQHVEDVRQVLRQQKKWGIKLRADKCDLFKNEVRYLGKIISAEGYRMDVKEIVAVQELVNRPPTNVRELRKLLGFLGYYRGYVQNFSQHAKCLYDLLAVKSETPAFGKRRTKVAMQSGQALPHQKVIWEDAHQRALEHLVSVLTNPPVLAYPDFKEPFILHVDASEEGLGGVLYQRQSGKLRVIGYGSRTLTQAERNYHLHSGKLEFLALKWAVTERFRDYLFYAPSVTVYSDNNPLTYVLTTARLNATGHRWVAELSDFNLTLKYRPGKVNTDADFLSRSPLHAEHYMEECTEKHSPETIKATLNNVQTQQNDGVTWISTVTLRPSVQDELSWWGGTVTDRLSPHDIMQAQLKDAAVSRILELKSQRTKPKPTECQQESYKVKQLLKEWNR</sequence>
<dbReference type="CDD" id="cd01647">
    <property type="entry name" value="RT_LTR"/>
    <property type="match status" value="1"/>
</dbReference>
<comment type="similarity">
    <text evidence="1">Belongs to the beta type-B retroviral polymerase family. HERV class-II K(HML-2) pol subfamily.</text>
</comment>
<accession>A0A4W5KZU8</accession>
<dbReference type="Gene3D" id="3.10.20.370">
    <property type="match status" value="1"/>
</dbReference>
<protein>
    <recommendedName>
        <fullName evidence="2">ribonuclease H</fullName>
        <ecNumber evidence="2">3.1.26.4</ecNumber>
    </recommendedName>
</protein>
<evidence type="ECO:0000313" key="5">
    <source>
        <dbReference type="Ensembl" id="ENSHHUP00000016070.1"/>
    </source>
</evidence>
<dbReference type="InterPro" id="IPR043128">
    <property type="entry name" value="Rev_trsase/Diguanyl_cyclase"/>
</dbReference>
<dbReference type="Proteomes" id="UP000314982">
    <property type="component" value="Unassembled WGS sequence"/>
</dbReference>
<dbReference type="Pfam" id="PF17919">
    <property type="entry name" value="RT_RNaseH_2"/>
    <property type="match status" value="1"/>
</dbReference>
<dbReference type="SUPFAM" id="SSF56672">
    <property type="entry name" value="DNA/RNA polymerases"/>
    <property type="match status" value="1"/>
</dbReference>
<dbReference type="Gene3D" id="3.30.70.270">
    <property type="match status" value="2"/>
</dbReference>
<dbReference type="PANTHER" id="PTHR37984:SF5">
    <property type="entry name" value="PROTEIN NYNRIN-LIKE"/>
    <property type="match status" value="1"/>
</dbReference>
<evidence type="ECO:0000259" key="4">
    <source>
        <dbReference type="PROSITE" id="PS50878"/>
    </source>
</evidence>
<proteinExistence type="inferred from homology"/>
<dbReference type="GeneTree" id="ENSGT01100000263500"/>
<dbReference type="Ensembl" id="ENSHHUT00000016634.1">
    <property type="protein sequence ID" value="ENSHHUP00000016070.1"/>
    <property type="gene ID" value="ENSHHUG00000009988.1"/>
</dbReference>
<dbReference type="Gene3D" id="3.10.10.10">
    <property type="entry name" value="HIV Type 1 Reverse Transcriptase, subunit A, domain 1"/>
    <property type="match status" value="1"/>
</dbReference>
<dbReference type="CDD" id="cd09274">
    <property type="entry name" value="RNase_HI_RT_Ty3"/>
    <property type="match status" value="1"/>
</dbReference>
<dbReference type="InterPro" id="IPR043502">
    <property type="entry name" value="DNA/RNA_pol_sf"/>
</dbReference>
<dbReference type="PROSITE" id="PS50878">
    <property type="entry name" value="RT_POL"/>
    <property type="match status" value="1"/>
</dbReference>
<dbReference type="InterPro" id="IPR000477">
    <property type="entry name" value="RT_dom"/>
</dbReference>
<dbReference type="EC" id="3.1.26.4" evidence="2"/>
<dbReference type="GO" id="GO:0004523">
    <property type="term" value="F:RNA-DNA hybrid ribonuclease activity"/>
    <property type="evidence" value="ECO:0007669"/>
    <property type="project" value="UniProtKB-EC"/>
</dbReference>
<dbReference type="InterPro" id="IPR041577">
    <property type="entry name" value="RT_RNaseH_2"/>
</dbReference>
<dbReference type="FunFam" id="3.10.20.370:FF:000001">
    <property type="entry name" value="Retrovirus-related Pol polyprotein from transposon 17.6-like protein"/>
    <property type="match status" value="1"/>
</dbReference>
<keyword evidence="3" id="KW-0511">Multifunctional enzyme</keyword>
<dbReference type="PANTHER" id="PTHR37984">
    <property type="entry name" value="PROTEIN CBG26694"/>
    <property type="match status" value="1"/>
</dbReference>
<reference evidence="5" key="2">
    <citation type="submission" date="2025-08" db="UniProtKB">
        <authorList>
            <consortium name="Ensembl"/>
        </authorList>
    </citation>
    <scope>IDENTIFICATION</scope>
</reference>
<keyword evidence="6" id="KW-1185">Reference proteome</keyword>
<evidence type="ECO:0000256" key="3">
    <source>
        <dbReference type="ARBA" id="ARBA00023268"/>
    </source>
</evidence>
<reference evidence="6" key="1">
    <citation type="submission" date="2018-06" db="EMBL/GenBank/DDBJ databases">
        <title>Genome assembly of Danube salmon.</title>
        <authorList>
            <person name="Macqueen D.J."/>
            <person name="Gundappa M.K."/>
        </authorList>
    </citation>
    <scope>NUCLEOTIDE SEQUENCE [LARGE SCALE GENOMIC DNA]</scope>
</reference>
<feature type="domain" description="Reverse transcriptase" evidence="4">
    <location>
        <begin position="57"/>
        <end position="236"/>
    </location>
</feature>
<dbReference type="AlphaFoldDB" id="A0A4W5KZU8"/>
<dbReference type="STRING" id="62062.ENSHHUP00000016070"/>